<keyword evidence="2" id="KW-1185">Reference proteome</keyword>
<gene>
    <name evidence="1" type="ORF">BROSI_A2158</name>
</gene>
<proteinExistence type="predicted"/>
<accession>A0ABQ0JY69</accession>
<name>A0ABQ0JY69_9BACT</name>
<dbReference type="Proteomes" id="UP000032309">
    <property type="component" value="Unassembled WGS sequence"/>
</dbReference>
<dbReference type="RefSeq" id="WP_052563720.1">
    <property type="nucleotide sequence ID" value="NZ_BAFN01000001.1"/>
</dbReference>
<evidence type="ECO:0000313" key="2">
    <source>
        <dbReference type="Proteomes" id="UP000032309"/>
    </source>
</evidence>
<reference evidence="2" key="1">
    <citation type="journal article" date="2015" name="Genome Announc.">
        <title>Draft Genome Sequence of an Anaerobic Ammonium-Oxidizing Bacterium, "Candidatus Brocadia sinica".</title>
        <authorList>
            <person name="Oshiki M."/>
            <person name="Shinyako-Hata K."/>
            <person name="Satoh H."/>
            <person name="Okabe S."/>
        </authorList>
    </citation>
    <scope>NUCLEOTIDE SEQUENCE [LARGE SCALE GENOMIC DNA]</scope>
    <source>
        <strain evidence="2">JPN1</strain>
    </source>
</reference>
<protein>
    <submittedName>
        <fullName evidence="1">ERCC4-like helicases</fullName>
    </submittedName>
</protein>
<dbReference type="EMBL" id="BAFN01000001">
    <property type="protein sequence ID" value="GAN33632.1"/>
    <property type="molecule type" value="Genomic_DNA"/>
</dbReference>
<comment type="caution">
    <text evidence="1">The sequence shown here is derived from an EMBL/GenBank/DDBJ whole genome shotgun (WGS) entry which is preliminary data.</text>
</comment>
<sequence>MTHALKMRKQFILDPEKIKTVKKIMKAKTDTEAIDRAMDIVIADSKIRNVLMAIKGKGSIKDIYGRCKN</sequence>
<evidence type="ECO:0000313" key="1">
    <source>
        <dbReference type="EMBL" id="GAN33632.1"/>
    </source>
</evidence>
<organism evidence="1 2">
    <name type="scientific">Candidatus Brocadia sinica JPN1</name>
    <dbReference type="NCBI Taxonomy" id="1197129"/>
    <lineage>
        <taxon>Bacteria</taxon>
        <taxon>Pseudomonadati</taxon>
        <taxon>Planctomycetota</taxon>
        <taxon>Candidatus Brocadiia</taxon>
        <taxon>Candidatus Brocadiales</taxon>
        <taxon>Candidatus Brocadiaceae</taxon>
        <taxon>Candidatus Brocadia</taxon>
    </lineage>
</organism>